<accession>A0A2M7Q9R2</accession>
<proteinExistence type="predicted"/>
<feature type="compositionally biased region" description="Basic and acidic residues" evidence="1">
    <location>
        <begin position="1"/>
        <end position="26"/>
    </location>
</feature>
<comment type="caution">
    <text evidence="2">The sequence shown here is derived from an EMBL/GenBank/DDBJ whole genome shotgun (WGS) entry which is preliminary data.</text>
</comment>
<organism evidence="2 3">
    <name type="scientific">Candidatus Uhrbacteria bacterium CG_4_10_14_0_8_um_filter_58_22</name>
    <dbReference type="NCBI Taxonomy" id="1975029"/>
    <lineage>
        <taxon>Bacteria</taxon>
        <taxon>Candidatus Uhriibacteriota</taxon>
    </lineage>
</organism>
<name>A0A2M7Q9R2_9BACT</name>
<protein>
    <submittedName>
        <fullName evidence="2">Uncharacterized protein</fullName>
    </submittedName>
</protein>
<sequence length="88" mass="9600">MIKPGRAELIKATRPTKDTAQKEEPHVGGQALVETNWTVRRPKAALADLTTLHRDETVPLPAGQTDSIAGTLSPAPRGRRIRVPQPNF</sequence>
<evidence type="ECO:0000313" key="2">
    <source>
        <dbReference type="EMBL" id="PIY62420.1"/>
    </source>
</evidence>
<dbReference type="EMBL" id="PFLC01000040">
    <property type="protein sequence ID" value="PIY62420.1"/>
    <property type="molecule type" value="Genomic_DNA"/>
</dbReference>
<dbReference type="AlphaFoldDB" id="A0A2M7Q9R2"/>
<evidence type="ECO:0000256" key="1">
    <source>
        <dbReference type="SAM" id="MobiDB-lite"/>
    </source>
</evidence>
<feature type="region of interest" description="Disordered" evidence="1">
    <location>
        <begin position="1"/>
        <end position="27"/>
    </location>
</feature>
<dbReference type="Proteomes" id="UP000230973">
    <property type="component" value="Unassembled WGS sequence"/>
</dbReference>
<reference evidence="3" key="1">
    <citation type="submission" date="2017-09" db="EMBL/GenBank/DDBJ databases">
        <title>Depth-based differentiation of microbial function through sediment-hosted aquifers and enrichment of novel symbionts in the deep terrestrial subsurface.</title>
        <authorList>
            <person name="Probst A.J."/>
            <person name="Ladd B."/>
            <person name="Jarett J.K."/>
            <person name="Geller-Mcgrath D.E."/>
            <person name="Sieber C.M.K."/>
            <person name="Emerson J.B."/>
            <person name="Anantharaman K."/>
            <person name="Thomas B.C."/>
            <person name="Malmstrom R."/>
            <person name="Stieglmeier M."/>
            <person name="Klingl A."/>
            <person name="Woyke T."/>
            <person name="Ryan C.M."/>
            <person name="Banfield J.F."/>
        </authorList>
    </citation>
    <scope>NUCLEOTIDE SEQUENCE [LARGE SCALE GENOMIC DNA]</scope>
</reference>
<feature type="region of interest" description="Disordered" evidence="1">
    <location>
        <begin position="57"/>
        <end position="88"/>
    </location>
</feature>
<evidence type="ECO:0000313" key="3">
    <source>
        <dbReference type="Proteomes" id="UP000230973"/>
    </source>
</evidence>
<gene>
    <name evidence="2" type="ORF">COY93_03330</name>
</gene>